<organism evidence="2">
    <name type="scientific">Salmonella enterica subsp. VII serovar 40:z4,z24:[z39]</name>
    <dbReference type="NCBI Taxonomy" id="1967625"/>
    <lineage>
        <taxon>Bacteria</taxon>
        <taxon>Pseudomonadati</taxon>
        <taxon>Pseudomonadota</taxon>
        <taxon>Gammaproteobacteria</taxon>
        <taxon>Enterobacterales</taxon>
        <taxon>Enterobacteriaceae</taxon>
        <taxon>Salmonella</taxon>
    </lineage>
</organism>
<evidence type="ECO:0000256" key="1">
    <source>
        <dbReference type="SAM" id="SignalP"/>
    </source>
</evidence>
<gene>
    <name evidence="2" type="ORF">GND13_004064</name>
</gene>
<sequence length="145" mass="16997">MNNYKLLISLLVLCIVSLVGCDDKDRHDAIYTIELFHDKFNSKDFDYIYTNVVSKEFKDSMTQSDYFVLMNKNLAVLGGYQYGRLLKSDQVQALIGEDNIKLVYHSTYTNYELNELFVVKKEDGKYKIKQIVYDDIHVIKLKDNK</sequence>
<name>A0A731TMX3_SALEE</name>
<evidence type="ECO:0008006" key="3">
    <source>
        <dbReference type="Google" id="ProtNLM"/>
    </source>
</evidence>
<evidence type="ECO:0000313" key="2">
    <source>
        <dbReference type="EMBL" id="HAE4734651.1"/>
    </source>
</evidence>
<protein>
    <recommendedName>
        <fullName evidence="3">DUF4878 domain-containing protein</fullName>
    </recommendedName>
</protein>
<dbReference type="AlphaFoldDB" id="A0A731TMX3"/>
<reference evidence="2" key="1">
    <citation type="journal article" date="2018" name="Genome Biol.">
        <title>SKESA: strategic k-mer extension for scrupulous assemblies.</title>
        <authorList>
            <person name="Souvorov A."/>
            <person name="Agarwala R."/>
            <person name="Lipman D.J."/>
        </authorList>
    </citation>
    <scope>NUCLEOTIDE SEQUENCE</scope>
    <source>
        <strain evidence="2">5039-68</strain>
    </source>
</reference>
<keyword evidence="1" id="KW-0732">Signal</keyword>
<feature type="chain" id="PRO_5028187968" description="DUF4878 domain-containing protein" evidence="1">
    <location>
        <begin position="22"/>
        <end position="145"/>
    </location>
</feature>
<accession>A0A731TMX3</accession>
<dbReference type="PROSITE" id="PS51257">
    <property type="entry name" value="PROKAR_LIPOPROTEIN"/>
    <property type="match status" value="1"/>
</dbReference>
<proteinExistence type="predicted"/>
<feature type="signal peptide" evidence="1">
    <location>
        <begin position="1"/>
        <end position="21"/>
    </location>
</feature>
<reference evidence="2" key="2">
    <citation type="submission" date="2018-07" db="EMBL/GenBank/DDBJ databases">
        <authorList>
            <consortium name="NCBI Pathogen Detection Project"/>
        </authorList>
    </citation>
    <scope>NUCLEOTIDE SEQUENCE</scope>
    <source>
        <strain evidence="2">5039-68</strain>
    </source>
</reference>
<dbReference type="EMBL" id="DAASAS010000038">
    <property type="protein sequence ID" value="HAE4734651.1"/>
    <property type="molecule type" value="Genomic_DNA"/>
</dbReference>
<comment type="caution">
    <text evidence="2">The sequence shown here is derived from an EMBL/GenBank/DDBJ whole genome shotgun (WGS) entry which is preliminary data.</text>
</comment>